<dbReference type="Ensembl" id="ENSPMGT00000001274.1">
    <property type="protein sequence ID" value="ENSPMGP00000001205.1"/>
    <property type="gene ID" value="ENSPMGG00000001087.1"/>
</dbReference>
<evidence type="ECO:0000313" key="4">
    <source>
        <dbReference type="Ensembl" id="ENSPMGP00000001205.1"/>
    </source>
</evidence>
<dbReference type="SUPFAM" id="SSF54117">
    <property type="entry name" value="Interleukin 8-like chemokines"/>
    <property type="match status" value="1"/>
</dbReference>
<feature type="domain" description="Chemokine interleukin-8-like" evidence="3">
    <location>
        <begin position="9"/>
        <end position="54"/>
    </location>
</feature>
<dbReference type="InterPro" id="IPR036048">
    <property type="entry name" value="Interleukin_8-like_sf"/>
</dbReference>
<evidence type="ECO:0000256" key="2">
    <source>
        <dbReference type="SAM" id="MobiDB-lite"/>
    </source>
</evidence>
<organism evidence="4 5">
    <name type="scientific">Periophthalmus magnuspinnatus</name>
    <dbReference type="NCBI Taxonomy" id="409849"/>
    <lineage>
        <taxon>Eukaryota</taxon>
        <taxon>Metazoa</taxon>
        <taxon>Chordata</taxon>
        <taxon>Craniata</taxon>
        <taxon>Vertebrata</taxon>
        <taxon>Euteleostomi</taxon>
        <taxon>Actinopterygii</taxon>
        <taxon>Neopterygii</taxon>
        <taxon>Teleostei</taxon>
        <taxon>Neoteleostei</taxon>
        <taxon>Acanthomorphata</taxon>
        <taxon>Gobiaria</taxon>
        <taxon>Gobiiformes</taxon>
        <taxon>Gobioidei</taxon>
        <taxon>Gobiidae</taxon>
        <taxon>Oxudercinae</taxon>
        <taxon>Periophthalmus</taxon>
    </lineage>
</organism>
<sequence length="91" mass="10143">MKGLCFDVRRNISDIQIYPASDFCRQVEIVITNKQGGRYCLNPQLKAVKTFLTRMTGSTPTASNNSSSSSSNSSSLMREREIHPKTRGLNT</sequence>
<evidence type="ECO:0000313" key="5">
    <source>
        <dbReference type="Proteomes" id="UP000261520"/>
    </source>
</evidence>
<protein>
    <recommendedName>
        <fullName evidence="3">Chemokine interleukin-8-like domain-containing protein</fullName>
    </recommendedName>
</protein>
<dbReference type="STRING" id="409849.ENSPMGP00000001205"/>
<reference evidence="4" key="1">
    <citation type="submission" date="2025-08" db="UniProtKB">
        <authorList>
            <consortium name="Ensembl"/>
        </authorList>
    </citation>
    <scope>IDENTIFICATION</scope>
</reference>
<dbReference type="GO" id="GO:0008009">
    <property type="term" value="F:chemokine activity"/>
    <property type="evidence" value="ECO:0007669"/>
    <property type="project" value="InterPro"/>
</dbReference>
<keyword evidence="5" id="KW-1185">Reference proteome</keyword>
<proteinExistence type="predicted"/>
<dbReference type="GO" id="GO:0006955">
    <property type="term" value="P:immune response"/>
    <property type="evidence" value="ECO:0007669"/>
    <property type="project" value="InterPro"/>
</dbReference>
<evidence type="ECO:0000256" key="1">
    <source>
        <dbReference type="ARBA" id="ARBA00022514"/>
    </source>
</evidence>
<dbReference type="InterPro" id="IPR001811">
    <property type="entry name" value="Chemokine_IL8-like_dom"/>
</dbReference>
<feature type="region of interest" description="Disordered" evidence="2">
    <location>
        <begin position="56"/>
        <end position="91"/>
    </location>
</feature>
<dbReference type="AlphaFoldDB" id="A0A3B3Z9C8"/>
<dbReference type="Proteomes" id="UP000261520">
    <property type="component" value="Unplaced"/>
</dbReference>
<accession>A0A3B3Z9C8</accession>
<dbReference type="GO" id="GO:0005615">
    <property type="term" value="C:extracellular space"/>
    <property type="evidence" value="ECO:0007669"/>
    <property type="project" value="UniProtKB-KW"/>
</dbReference>
<keyword evidence="1" id="KW-0202">Cytokine</keyword>
<name>A0A3B3Z9C8_9GOBI</name>
<reference evidence="4" key="2">
    <citation type="submission" date="2025-09" db="UniProtKB">
        <authorList>
            <consortium name="Ensembl"/>
        </authorList>
    </citation>
    <scope>IDENTIFICATION</scope>
</reference>
<feature type="compositionally biased region" description="Low complexity" evidence="2">
    <location>
        <begin position="63"/>
        <end position="75"/>
    </location>
</feature>
<dbReference type="Gene3D" id="2.40.50.40">
    <property type="match status" value="1"/>
</dbReference>
<dbReference type="Pfam" id="PF00048">
    <property type="entry name" value="IL8"/>
    <property type="match status" value="1"/>
</dbReference>
<evidence type="ECO:0000259" key="3">
    <source>
        <dbReference type="Pfam" id="PF00048"/>
    </source>
</evidence>